<dbReference type="InterPro" id="IPR008506">
    <property type="entry name" value="SND2/TMEM208"/>
</dbReference>
<keyword evidence="6 9" id="KW-1133">Transmembrane helix</keyword>
<evidence type="ECO:0000256" key="4">
    <source>
        <dbReference type="ARBA" id="ARBA00022692"/>
    </source>
</evidence>
<evidence type="ECO:0000313" key="10">
    <source>
        <dbReference type="EMBL" id="CAD7251993.1"/>
    </source>
</evidence>
<feature type="compositionally biased region" description="Basic residues" evidence="8">
    <location>
        <begin position="170"/>
        <end position="182"/>
    </location>
</feature>
<keyword evidence="5" id="KW-0256">Endoplasmic reticulum</keyword>
<dbReference type="Pfam" id="PF05620">
    <property type="entry name" value="TMEM208_SND2"/>
    <property type="match status" value="1"/>
</dbReference>
<dbReference type="PANTHER" id="PTHR13505:SF7">
    <property type="entry name" value="TRANSMEMBRANE PROTEIN 208"/>
    <property type="match status" value="1"/>
</dbReference>
<comment type="subcellular location">
    <subcellularLocation>
        <location evidence="1">Endoplasmic reticulum membrane</location>
        <topology evidence="1">Multi-pass membrane protein</topology>
    </subcellularLocation>
</comment>
<dbReference type="EMBL" id="CAJPEV010004010">
    <property type="protein sequence ID" value="CAG0900987.1"/>
    <property type="molecule type" value="Genomic_DNA"/>
</dbReference>
<evidence type="ECO:0000256" key="1">
    <source>
        <dbReference type="ARBA" id="ARBA00004477"/>
    </source>
</evidence>
<sequence>MEWLGIEPWSPSLPKGKQATKGQKQILQENAETLKFYRNMIIGSNSIYLFTNCLLRSTFPTGELVLFILAAAVFIGSYQFMSYMAKPTYGQSGALVDGGVDLNLEAGIAEHVKDLVILTSACQVLSLASLYVWLLWLLGPARGFYLLWKNLLAPWIFQPAPENQNEEKKQRKMERRLAHARH</sequence>
<dbReference type="GO" id="GO:0006624">
    <property type="term" value="P:vacuolar protein processing"/>
    <property type="evidence" value="ECO:0007669"/>
    <property type="project" value="TreeGrafter"/>
</dbReference>
<evidence type="ECO:0000256" key="8">
    <source>
        <dbReference type="SAM" id="MobiDB-lite"/>
    </source>
</evidence>
<dbReference type="GO" id="GO:0005773">
    <property type="term" value="C:vacuole"/>
    <property type="evidence" value="ECO:0007669"/>
    <property type="project" value="GOC"/>
</dbReference>
<protein>
    <recommendedName>
        <fullName evidence="3">Transmembrane protein 208</fullName>
    </recommendedName>
</protein>
<keyword evidence="4 9" id="KW-0812">Transmembrane</keyword>
<keyword evidence="11" id="KW-1185">Reference proteome</keyword>
<gene>
    <name evidence="10" type="ORF">DSTB1V02_LOCUS11754</name>
</gene>
<feature type="region of interest" description="Disordered" evidence="8">
    <location>
        <begin position="1"/>
        <end position="21"/>
    </location>
</feature>
<comment type="similarity">
    <text evidence="2">Belongs to the TMEM208 family.</text>
</comment>
<evidence type="ECO:0000256" key="5">
    <source>
        <dbReference type="ARBA" id="ARBA00022824"/>
    </source>
</evidence>
<feature type="transmembrane region" description="Helical" evidence="9">
    <location>
        <begin position="64"/>
        <end position="81"/>
    </location>
</feature>
<dbReference type="EMBL" id="LR903527">
    <property type="protein sequence ID" value="CAD7251993.1"/>
    <property type="molecule type" value="Genomic_DNA"/>
</dbReference>
<dbReference type="GO" id="GO:0005789">
    <property type="term" value="C:endoplasmic reticulum membrane"/>
    <property type="evidence" value="ECO:0007669"/>
    <property type="project" value="UniProtKB-SubCell"/>
</dbReference>
<reference evidence="10" key="1">
    <citation type="submission" date="2020-11" db="EMBL/GenBank/DDBJ databases">
        <authorList>
            <person name="Tran Van P."/>
        </authorList>
    </citation>
    <scope>NUCLEOTIDE SEQUENCE</scope>
</reference>
<organism evidence="10">
    <name type="scientific">Darwinula stevensoni</name>
    <dbReference type="NCBI Taxonomy" id="69355"/>
    <lineage>
        <taxon>Eukaryota</taxon>
        <taxon>Metazoa</taxon>
        <taxon>Ecdysozoa</taxon>
        <taxon>Arthropoda</taxon>
        <taxon>Crustacea</taxon>
        <taxon>Oligostraca</taxon>
        <taxon>Ostracoda</taxon>
        <taxon>Podocopa</taxon>
        <taxon>Podocopida</taxon>
        <taxon>Darwinulocopina</taxon>
        <taxon>Darwinuloidea</taxon>
        <taxon>Darwinulidae</taxon>
        <taxon>Darwinula</taxon>
    </lineage>
</organism>
<dbReference type="PANTHER" id="PTHR13505">
    <property type="entry name" value="TRANSMEMBRANE PROTEIN 208"/>
    <property type="match status" value="1"/>
</dbReference>
<accession>A0A7R9ADD3</accession>
<evidence type="ECO:0000256" key="9">
    <source>
        <dbReference type="SAM" id="Phobius"/>
    </source>
</evidence>
<proteinExistence type="inferred from homology"/>
<evidence type="ECO:0000313" key="11">
    <source>
        <dbReference type="Proteomes" id="UP000677054"/>
    </source>
</evidence>
<feature type="transmembrane region" description="Helical" evidence="9">
    <location>
        <begin position="115"/>
        <end position="139"/>
    </location>
</feature>
<evidence type="ECO:0000256" key="3">
    <source>
        <dbReference type="ARBA" id="ARBA00015033"/>
    </source>
</evidence>
<evidence type="ECO:0000256" key="2">
    <source>
        <dbReference type="ARBA" id="ARBA00009950"/>
    </source>
</evidence>
<dbReference type="Proteomes" id="UP000677054">
    <property type="component" value="Unassembled WGS sequence"/>
</dbReference>
<dbReference type="AlphaFoldDB" id="A0A7R9ADD3"/>
<evidence type="ECO:0000256" key="7">
    <source>
        <dbReference type="ARBA" id="ARBA00023136"/>
    </source>
</evidence>
<keyword evidence="7 9" id="KW-0472">Membrane</keyword>
<evidence type="ECO:0000256" key="6">
    <source>
        <dbReference type="ARBA" id="ARBA00022989"/>
    </source>
</evidence>
<feature type="region of interest" description="Disordered" evidence="8">
    <location>
        <begin position="163"/>
        <end position="182"/>
    </location>
</feature>
<name>A0A7R9ADD3_9CRUS</name>
<dbReference type="OrthoDB" id="10012212at2759"/>